<proteinExistence type="predicted"/>
<evidence type="ECO:0000313" key="1">
    <source>
        <dbReference type="EMBL" id="KAI3364267.1"/>
    </source>
</evidence>
<accession>A0ACB8WAG9</accession>
<protein>
    <submittedName>
        <fullName evidence="1">Uncharacterized protein</fullName>
    </submittedName>
</protein>
<dbReference type="Proteomes" id="UP000831701">
    <property type="component" value="Chromosome 13"/>
</dbReference>
<keyword evidence="2" id="KW-1185">Reference proteome</keyword>
<reference evidence="1" key="1">
    <citation type="submission" date="2022-04" db="EMBL/GenBank/DDBJ databases">
        <title>Jade perch genome.</title>
        <authorList>
            <person name="Chao B."/>
        </authorList>
    </citation>
    <scope>NUCLEOTIDE SEQUENCE</scope>
    <source>
        <strain evidence="1">CB-2022</strain>
    </source>
</reference>
<dbReference type="EMBL" id="CM041543">
    <property type="protein sequence ID" value="KAI3364267.1"/>
    <property type="molecule type" value="Genomic_DNA"/>
</dbReference>
<name>A0ACB8WAG9_9TELE</name>
<evidence type="ECO:0000313" key="2">
    <source>
        <dbReference type="Proteomes" id="UP000831701"/>
    </source>
</evidence>
<comment type="caution">
    <text evidence="1">The sequence shown here is derived from an EMBL/GenBank/DDBJ whole genome shotgun (WGS) entry which is preliminary data.</text>
</comment>
<gene>
    <name evidence="1" type="ORF">L3Q82_011067</name>
</gene>
<organism evidence="1 2">
    <name type="scientific">Scortum barcoo</name>
    <name type="common">barcoo grunter</name>
    <dbReference type="NCBI Taxonomy" id="214431"/>
    <lineage>
        <taxon>Eukaryota</taxon>
        <taxon>Metazoa</taxon>
        <taxon>Chordata</taxon>
        <taxon>Craniata</taxon>
        <taxon>Vertebrata</taxon>
        <taxon>Euteleostomi</taxon>
        <taxon>Actinopterygii</taxon>
        <taxon>Neopterygii</taxon>
        <taxon>Teleostei</taxon>
        <taxon>Neoteleostei</taxon>
        <taxon>Acanthomorphata</taxon>
        <taxon>Eupercaria</taxon>
        <taxon>Centrarchiformes</taxon>
        <taxon>Terapontoidei</taxon>
        <taxon>Terapontidae</taxon>
        <taxon>Scortum</taxon>
    </lineage>
</organism>
<sequence length="1026" mass="117693">MSPHRNSWLSVLLVFNIFPAVSVGGVNLTASESAGRPEQSPSLSPAALLVNPPVLKPAPDSLLSVNLLSSFPEDLEISDYCLDLLRVFGQRYVASVNCLVPAARPVKVCQNCFSSYSSLQDIYTNISSDQMGPGNVSCRDSLLRSDRLMLVFLLYSSLEDVWKISNCDNCIAKGFQSLTNDTLYYMANLNQTLTCFEKGTIQKLCKNCKSTYKDLNELYGRMERNQTMCIDIEDAMNMTRKLWSKQFSCSFPREETVPVIAVSSFMLFLPIIFYLSSFLHSEQKKRKLIHLHILLLVLLLVTGVSHCLKLHRVSWVHFLGACCASAWFLHTAPALVLRVSTLGGHADPDVEFKCFSMNINCPLLCKIITPQRIINLQRDLLTLVTNIQTAADAKESMQRTELEEARRLRLERLESDLKSSQEKFEEITRGWSIAKQKVIHQELQEALNKQQQLCAALIENKKKLINDLQQELKVGDDRYVKDLRKQAEELDLVMERMVDQIKILTKAYREELAQMERIYEQECDVLLTRDKTEWEQHMKELLDKELERLTQRQKKVEEYETTIHNLMLQTSEEYNLVHIRHNEKFQVLEREHQRLKGSVISMTINKEKKDSEVHQGKFILGQIKRRLMRLSGEIKNLQSKYTNQQKQLTTRSHLLSKDYKRSIQQYERVKKKVKYFPAANVRKFEEMWQMIEAEVKQLVEKALLIDSLICKQHLDISWERPPMAFTGLSGPNHQQKRTWRPPHQAVSQLFQSGQTSQYSQRVMDASVGPLLETDTENTDTDGGGAAVQSESGAEVEEGTFSMETLKKVMELLCDEAGFLLEDKLLNLLAPLEKDEQTVMKLSSLLCAFGIREEDLPKLVHFLFKYKHQKREQSEDVCVDSGGSSDGAVEVKADSPAHLTTELIDPNTVVPALKSFLEQLMRSRESSARQHHSFQHVEARDASEDEAYWESMSNVISEDKLKLWDTAENTFKQYHAVLTEISELIPETQSLEKQNRELRMLLQQSSQLKSMSVSLSYSRMDSPDTEC</sequence>